<dbReference type="Gene3D" id="2.30.30.40">
    <property type="entry name" value="SH3 Domains"/>
    <property type="match status" value="2"/>
</dbReference>
<reference evidence="8" key="1">
    <citation type="submission" date="2022-10" db="EMBL/GenBank/DDBJ databases">
        <title>Tapping the CABI collections for fungal endophytes: first genome assemblies for Collariella, Neodidymelliopsis, Ascochyta clinopodiicola, Didymella pomorum, Didymosphaeria variabile, Neocosmospora piperis and Neocucurbitaria cava.</title>
        <authorList>
            <person name="Hill R."/>
        </authorList>
    </citation>
    <scope>NUCLEOTIDE SEQUENCE</scope>
    <source>
        <strain evidence="8">IMI 355082</strain>
    </source>
</reference>
<evidence type="ECO:0000259" key="7">
    <source>
        <dbReference type="PROSITE" id="PS51745"/>
    </source>
</evidence>
<feature type="domain" description="PB1" evidence="7">
    <location>
        <begin position="578"/>
        <end position="657"/>
    </location>
</feature>
<dbReference type="InterPro" id="IPR035550">
    <property type="entry name" value="Bem1/Scd2_PX"/>
</dbReference>
<evidence type="ECO:0000256" key="1">
    <source>
        <dbReference type="ARBA" id="ARBA00022443"/>
    </source>
</evidence>
<dbReference type="InterPro" id="IPR051228">
    <property type="entry name" value="NADPH_Oxidase/PX-Domain"/>
</dbReference>
<organism evidence="8 9">
    <name type="scientific">Gnomoniopsis smithogilvyi</name>
    <dbReference type="NCBI Taxonomy" id="1191159"/>
    <lineage>
        <taxon>Eukaryota</taxon>
        <taxon>Fungi</taxon>
        <taxon>Dikarya</taxon>
        <taxon>Ascomycota</taxon>
        <taxon>Pezizomycotina</taxon>
        <taxon>Sordariomycetes</taxon>
        <taxon>Sordariomycetidae</taxon>
        <taxon>Diaporthales</taxon>
        <taxon>Gnomoniaceae</taxon>
        <taxon>Gnomoniopsis</taxon>
    </lineage>
</organism>
<dbReference type="SMART" id="SM00666">
    <property type="entry name" value="PB1"/>
    <property type="match status" value="1"/>
</dbReference>
<dbReference type="InterPro" id="IPR053793">
    <property type="entry name" value="PB1-like"/>
</dbReference>
<dbReference type="SUPFAM" id="SSF64268">
    <property type="entry name" value="PX domain"/>
    <property type="match status" value="1"/>
</dbReference>
<dbReference type="FunFam" id="3.10.20.90:FF:000250">
    <property type="entry name" value="Protein kinase activator Bem1"/>
    <property type="match status" value="1"/>
</dbReference>
<keyword evidence="1 3" id="KW-0728">SH3 domain</keyword>
<dbReference type="GO" id="GO:0060090">
    <property type="term" value="F:molecular adaptor activity"/>
    <property type="evidence" value="ECO:0007669"/>
    <property type="project" value="UniProtKB-ARBA"/>
</dbReference>
<dbReference type="InterPro" id="IPR035549">
    <property type="entry name" value="Bem1/Scd2_SH3_2"/>
</dbReference>
<evidence type="ECO:0000313" key="8">
    <source>
        <dbReference type="EMBL" id="KAJ4389947.1"/>
    </source>
</evidence>
<dbReference type="Gene3D" id="3.10.20.90">
    <property type="entry name" value="Phosphatidylinositol 3-kinase Catalytic Subunit, Chain A, domain 1"/>
    <property type="match status" value="1"/>
</dbReference>
<dbReference type="InterPro" id="IPR001683">
    <property type="entry name" value="PX_dom"/>
</dbReference>
<feature type="domain" description="PX" evidence="6">
    <location>
        <begin position="376"/>
        <end position="497"/>
    </location>
</feature>
<dbReference type="Gene3D" id="3.30.1520.10">
    <property type="entry name" value="Phox-like domain"/>
    <property type="match status" value="1"/>
</dbReference>
<dbReference type="FunFam" id="3.30.1520.10:FF:000041">
    <property type="entry name" value="Protein kinase activator Bem1"/>
    <property type="match status" value="1"/>
</dbReference>
<protein>
    <submittedName>
        <fullName evidence="8">Bud emergence protein 1</fullName>
    </submittedName>
</protein>
<dbReference type="InterPro" id="IPR035548">
    <property type="entry name" value="Bem1/Scd2_SH3_1"/>
</dbReference>
<accession>A0A9W9CWM9</accession>
<feature type="region of interest" description="Disordered" evidence="4">
    <location>
        <begin position="1"/>
        <end position="22"/>
    </location>
</feature>
<dbReference type="GO" id="GO:0035091">
    <property type="term" value="F:phosphatidylinositol binding"/>
    <property type="evidence" value="ECO:0007669"/>
    <property type="project" value="InterPro"/>
</dbReference>
<dbReference type="FunFam" id="2.30.30.40:FF:000184">
    <property type="entry name" value="Protein kinase activator Bem1"/>
    <property type="match status" value="1"/>
</dbReference>
<evidence type="ECO:0000259" key="5">
    <source>
        <dbReference type="PROSITE" id="PS50002"/>
    </source>
</evidence>
<dbReference type="GO" id="GO:0030427">
    <property type="term" value="C:site of polarized growth"/>
    <property type="evidence" value="ECO:0007669"/>
    <property type="project" value="UniProtKB-ARBA"/>
</dbReference>
<dbReference type="PANTHER" id="PTHR15706:SF2">
    <property type="entry name" value="SH3 AND PX DOMAIN-CONTAINING PROTEIN 2A"/>
    <property type="match status" value="1"/>
</dbReference>
<evidence type="ECO:0000256" key="2">
    <source>
        <dbReference type="ARBA" id="ARBA00022737"/>
    </source>
</evidence>
<dbReference type="GO" id="GO:1902494">
    <property type="term" value="C:catalytic complex"/>
    <property type="evidence" value="ECO:0007669"/>
    <property type="project" value="UniProtKB-ARBA"/>
</dbReference>
<dbReference type="CDD" id="cd05992">
    <property type="entry name" value="PB1"/>
    <property type="match status" value="1"/>
</dbReference>
<dbReference type="AlphaFoldDB" id="A0A9W9CWM9"/>
<dbReference type="CDD" id="cd06890">
    <property type="entry name" value="PX_Bem1p"/>
    <property type="match status" value="1"/>
</dbReference>
<feature type="region of interest" description="Disordered" evidence="4">
    <location>
        <begin position="510"/>
        <end position="573"/>
    </location>
</feature>
<dbReference type="SMART" id="SM00312">
    <property type="entry name" value="PX"/>
    <property type="match status" value="1"/>
</dbReference>
<dbReference type="Pfam" id="PF00018">
    <property type="entry name" value="SH3_1"/>
    <property type="match status" value="2"/>
</dbReference>
<dbReference type="Pfam" id="PF00564">
    <property type="entry name" value="PB1"/>
    <property type="match status" value="1"/>
</dbReference>
<dbReference type="InterPro" id="IPR001452">
    <property type="entry name" value="SH3_domain"/>
</dbReference>
<dbReference type="GO" id="GO:0051130">
    <property type="term" value="P:positive regulation of cellular component organization"/>
    <property type="evidence" value="ECO:0007669"/>
    <property type="project" value="UniProtKB-ARBA"/>
</dbReference>
<feature type="compositionally biased region" description="Low complexity" evidence="4">
    <location>
        <begin position="174"/>
        <end position="186"/>
    </location>
</feature>
<dbReference type="PROSITE" id="PS51745">
    <property type="entry name" value="PB1"/>
    <property type="match status" value="1"/>
</dbReference>
<feature type="compositionally biased region" description="Low complexity" evidence="4">
    <location>
        <begin position="556"/>
        <end position="570"/>
    </location>
</feature>
<feature type="domain" description="SH3" evidence="5">
    <location>
        <begin position="201"/>
        <end position="263"/>
    </location>
</feature>
<dbReference type="CDD" id="cd11879">
    <property type="entry name" value="SH3_Bem1p_2"/>
    <property type="match status" value="1"/>
</dbReference>
<dbReference type="PROSITE" id="PS50195">
    <property type="entry name" value="PX"/>
    <property type="match status" value="1"/>
</dbReference>
<dbReference type="SUPFAM" id="SSF54277">
    <property type="entry name" value="CAD &amp; PB1 domains"/>
    <property type="match status" value="1"/>
</dbReference>
<dbReference type="EMBL" id="JAPEVB010000004">
    <property type="protein sequence ID" value="KAJ4389947.1"/>
    <property type="molecule type" value="Genomic_DNA"/>
</dbReference>
<keyword evidence="2" id="KW-0677">Repeat</keyword>
<dbReference type="InterPro" id="IPR036028">
    <property type="entry name" value="SH3-like_dom_sf"/>
</dbReference>
<feature type="compositionally biased region" description="Polar residues" evidence="4">
    <location>
        <begin position="512"/>
        <end position="531"/>
    </location>
</feature>
<sequence length="657" mass="72195">MPPTLSLSSRDSHTPRYSSTTLPSRFSCSHDSSVKSMFMSRTRQADIMRALKALRRSIKGEKEGKIQHVSIAPKSALAIVPPKKVIRALYDYEARTSQELSFSRGDFFHVIGRENDSDWYEACNPALPDARGLVPVSYFKALGRTERDSANSDSSRPSPGATNNPDHDSGYAETSATSITPTPTTPGANPQRISKMGAKNGALVYGIVMYDFQAERADELEAKAGEAIIVIAQSNPEWFVAKPIGRLGGPGLIPVSFIEIRDMASNVPVQDPSGAIKRAGIPRVEEWKKMAADYKNSSITLGKFDVGGAPPQGGQTIEQGMERMSLQQQQQQQQGNTRVSLGNGQQNNPAYNSQRNTQQSQPPVSSPQQAAGAPASPLYAPLSARIPRYCFAEDKYWFVIEAALEDGRHWELSRYYEDFYDFQIALLTEFPAEAGNTGTQKRTLPYMPGPVNYVTDAITEGRLHNLDAYVKNLLNQPPYISRCNLVRQFFAPREGDYEIDPNTAADEYRLSAGSQQSSQDTPPDGNSQQFSNQNLNGNGYGGLSAAPRGPNGVPRQSSSLSQPSQASASPGLNQQAAAMKIKLSFNGDLIAIRVPTDIQFRELYEKIRDRLKIPAGDPIDIAYKDERSGDKLPMISNNDLDTALERNEKLLLYVEQV</sequence>
<feature type="domain" description="SH3" evidence="5">
    <location>
        <begin position="81"/>
        <end position="144"/>
    </location>
</feature>
<dbReference type="PANTHER" id="PTHR15706">
    <property type="entry name" value="SH3 MULTIPLE DOMAIN"/>
    <property type="match status" value="1"/>
</dbReference>
<comment type="caution">
    <text evidence="8">The sequence shown here is derived from an EMBL/GenBank/DDBJ whole genome shotgun (WGS) entry which is preliminary data.</text>
</comment>
<dbReference type="InterPro" id="IPR000270">
    <property type="entry name" value="PB1_dom"/>
</dbReference>
<evidence type="ECO:0000256" key="4">
    <source>
        <dbReference type="SAM" id="MobiDB-lite"/>
    </source>
</evidence>
<dbReference type="SUPFAM" id="SSF50044">
    <property type="entry name" value="SH3-domain"/>
    <property type="match status" value="2"/>
</dbReference>
<dbReference type="FunFam" id="2.30.30.40:FF:000093">
    <property type="entry name" value="Protein kinase activator Bem1"/>
    <property type="match status" value="1"/>
</dbReference>
<feature type="compositionally biased region" description="Polar residues" evidence="4">
    <location>
        <begin position="151"/>
        <end position="164"/>
    </location>
</feature>
<feature type="region of interest" description="Disordered" evidence="4">
    <location>
        <begin position="145"/>
        <end position="194"/>
    </location>
</feature>
<gene>
    <name evidence="8" type="primary">BEM1</name>
    <name evidence="8" type="ORF">N0V93_007420</name>
</gene>
<dbReference type="GO" id="GO:0005938">
    <property type="term" value="C:cell cortex"/>
    <property type="evidence" value="ECO:0007669"/>
    <property type="project" value="UniProtKB-ARBA"/>
</dbReference>
<evidence type="ECO:0000259" key="6">
    <source>
        <dbReference type="PROSITE" id="PS50195"/>
    </source>
</evidence>
<feature type="compositionally biased region" description="Polar residues" evidence="4">
    <location>
        <begin position="335"/>
        <end position="357"/>
    </location>
</feature>
<feature type="region of interest" description="Disordered" evidence="4">
    <location>
        <begin position="322"/>
        <end position="375"/>
    </location>
</feature>
<feature type="compositionally biased region" description="Low complexity" evidence="4">
    <location>
        <begin position="358"/>
        <end position="375"/>
    </location>
</feature>
<dbReference type="SMART" id="SM00326">
    <property type="entry name" value="SH3"/>
    <property type="match status" value="2"/>
</dbReference>
<dbReference type="InterPro" id="IPR036871">
    <property type="entry name" value="PX_dom_sf"/>
</dbReference>
<evidence type="ECO:0000313" key="9">
    <source>
        <dbReference type="Proteomes" id="UP001140453"/>
    </source>
</evidence>
<dbReference type="PROSITE" id="PS50002">
    <property type="entry name" value="SH3"/>
    <property type="match status" value="2"/>
</dbReference>
<evidence type="ECO:0000256" key="3">
    <source>
        <dbReference type="PROSITE-ProRule" id="PRU00192"/>
    </source>
</evidence>
<dbReference type="PRINTS" id="PR00452">
    <property type="entry name" value="SH3DOMAIN"/>
</dbReference>
<dbReference type="OrthoDB" id="548867at2759"/>
<dbReference type="Proteomes" id="UP001140453">
    <property type="component" value="Unassembled WGS sequence"/>
</dbReference>
<dbReference type="Pfam" id="PF00787">
    <property type="entry name" value="PX"/>
    <property type="match status" value="1"/>
</dbReference>
<dbReference type="CDD" id="cd11878">
    <property type="entry name" value="SH3_Bem1p_1"/>
    <property type="match status" value="1"/>
</dbReference>
<name>A0A9W9CWM9_9PEZI</name>
<keyword evidence="9" id="KW-1185">Reference proteome</keyword>
<proteinExistence type="predicted"/>